<dbReference type="AlphaFoldDB" id="A0A1I1RYW5"/>
<dbReference type="PROSITE" id="PS01124">
    <property type="entry name" value="HTH_ARAC_FAMILY_2"/>
    <property type="match status" value="1"/>
</dbReference>
<evidence type="ECO:0000256" key="1">
    <source>
        <dbReference type="ARBA" id="ARBA00023015"/>
    </source>
</evidence>
<dbReference type="STRING" id="739143.SAMN05216297_107235"/>
<dbReference type="GO" id="GO:0003700">
    <property type="term" value="F:DNA-binding transcription factor activity"/>
    <property type="evidence" value="ECO:0007669"/>
    <property type="project" value="InterPro"/>
</dbReference>
<keyword evidence="6" id="KW-1185">Reference proteome</keyword>
<proteinExistence type="predicted"/>
<evidence type="ECO:0000259" key="4">
    <source>
        <dbReference type="PROSITE" id="PS01124"/>
    </source>
</evidence>
<name>A0A1I1RYW5_9FLAO</name>
<dbReference type="PRINTS" id="PR00032">
    <property type="entry name" value="HTHARAC"/>
</dbReference>
<dbReference type="SMART" id="SM00342">
    <property type="entry name" value="HTH_ARAC"/>
    <property type="match status" value="1"/>
</dbReference>
<evidence type="ECO:0000256" key="2">
    <source>
        <dbReference type="ARBA" id="ARBA00023125"/>
    </source>
</evidence>
<keyword evidence="2 5" id="KW-0238">DNA-binding</keyword>
<reference evidence="6" key="1">
    <citation type="submission" date="2016-10" db="EMBL/GenBank/DDBJ databases">
        <authorList>
            <person name="Varghese N."/>
            <person name="Submissions S."/>
        </authorList>
    </citation>
    <scope>NUCLEOTIDE SEQUENCE [LARGE SCALE GENOMIC DNA]</scope>
    <source>
        <strain evidence="6">CGMCC 1.10370</strain>
    </source>
</reference>
<gene>
    <name evidence="5" type="ORF">SAMN05216297_107235</name>
</gene>
<sequence length="333" mass="38210">MIEVEYYFSTSNQWIMDFAKSFSESTGLEVVCKENKIIFPESMASGRYEYYKLSESLGMLCVDAIFLDEILLQKTKLVGNDYYGVVFNIGEDDISVVQKLNKRVIDINSPVKQVVLSSHTFNSSVLFPKNKPIRYVQIFVHRSWAVKNLTESRPTEFTNFDDFANAMPMGAIAGFDLKSYKLANEILELDSDKPNLIQILEGYACQLIALFFNNLEVEYLEKKKGISQDIVRIIDLKEKQELNLAEIVSLAQAAEACFMSKTKFASMFNTLFKKNYGEYFIQKKMEKAEQLLKQGLSINSVRTMLGYSNMSYFAKTFKKFYGVAPKTFIRNKS</sequence>
<protein>
    <submittedName>
        <fullName evidence="5">AraC-type DNA-binding protein</fullName>
    </submittedName>
</protein>
<dbReference type="SUPFAM" id="SSF46689">
    <property type="entry name" value="Homeodomain-like"/>
    <property type="match status" value="1"/>
</dbReference>
<evidence type="ECO:0000256" key="3">
    <source>
        <dbReference type="ARBA" id="ARBA00023163"/>
    </source>
</evidence>
<organism evidence="5 6">
    <name type="scientific">Flavobacterium phragmitis</name>
    <dbReference type="NCBI Taxonomy" id="739143"/>
    <lineage>
        <taxon>Bacteria</taxon>
        <taxon>Pseudomonadati</taxon>
        <taxon>Bacteroidota</taxon>
        <taxon>Flavobacteriia</taxon>
        <taxon>Flavobacteriales</taxon>
        <taxon>Flavobacteriaceae</taxon>
        <taxon>Flavobacterium</taxon>
    </lineage>
</organism>
<dbReference type="GO" id="GO:0043565">
    <property type="term" value="F:sequence-specific DNA binding"/>
    <property type="evidence" value="ECO:0007669"/>
    <property type="project" value="InterPro"/>
</dbReference>
<dbReference type="EMBL" id="FOMH01000007">
    <property type="protein sequence ID" value="SFD39514.1"/>
    <property type="molecule type" value="Genomic_DNA"/>
</dbReference>
<dbReference type="Gene3D" id="1.10.10.60">
    <property type="entry name" value="Homeodomain-like"/>
    <property type="match status" value="1"/>
</dbReference>
<dbReference type="Pfam" id="PF12833">
    <property type="entry name" value="HTH_18"/>
    <property type="match status" value="1"/>
</dbReference>
<keyword evidence="1" id="KW-0805">Transcription regulation</keyword>
<dbReference type="InterPro" id="IPR009057">
    <property type="entry name" value="Homeodomain-like_sf"/>
</dbReference>
<dbReference type="OrthoDB" id="1156172at2"/>
<keyword evidence="3" id="KW-0804">Transcription</keyword>
<accession>A0A1I1RYW5</accession>
<evidence type="ECO:0000313" key="5">
    <source>
        <dbReference type="EMBL" id="SFD39514.1"/>
    </source>
</evidence>
<dbReference type="Proteomes" id="UP000199672">
    <property type="component" value="Unassembled WGS sequence"/>
</dbReference>
<dbReference type="RefSeq" id="WP_091494677.1">
    <property type="nucleotide sequence ID" value="NZ_FOMH01000007.1"/>
</dbReference>
<feature type="domain" description="HTH araC/xylS-type" evidence="4">
    <location>
        <begin position="228"/>
        <end position="331"/>
    </location>
</feature>
<dbReference type="PANTHER" id="PTHR47893:SF1">
    <property type="entry name" value="REGULATORY PROTEIN PCHR"/>
    <property type="match status" value="1"/>
</dbReference>
<evidence type="ECO:0000313" key="6">
    <source>
        <dbReference type="Proteomes" id="UP000199672"/>
    </source>
</evidence>
<dbReference type="InterPro" id="IPR018060">
    <property type="entry name" value="HTH_AraC"/>
</dbReference>
<dbReference type="PANTHER" id="PTHR47893">
    <property type="entry name" value="REGULATORY PROTEIN PCHR"/>
    <property type="match status" value="1"/>
</dbReference>
<dbReference type="InterPro" id="IPR020449">
    <property type="entry name" value="Tscrpt_reg_AraC-type_HTH"/>
</dbReference>
<dbReference type="InterPro" id="IPR053142">
    <property type="entry name" value="PchR_regulatory_protein"/>
</dbReference>